<dbReference type="Proteomes" id="UP000502756">
    <property type="component" value="Chromosome"/>
</dbReference>
<reference evidence="1 2" key="1">
    <citation type="submission" date="2020-05" db="EMBL/GenBank/DDBJ databases">
        <title>Genome sequencing of Spirosoma sp. TS118.</title>
        <authorList>
            <person name="Lee J.-H."/>
            <person name="Jeong S."/>
            <person name="Zhao L."/>
            <person name="Jung J.-H."/>
            <person name="Kim M.-K."/>
            <person name="Lim S."/>
        </authorList>
    </citation>
    <scope>NUCLEOTIDE SEQUENCE [LARGE SCALE GENOMIC DNA]</scope>
    <source>
        <strain evidence="1 2">TS118</strain>
    </source>
</reference>
<organism evidence="1 2">
    <name type="scientific">Spirosoma taeanense</name>
    <dbReference type="NCBI Taxonomy" id="2735870"/>
    <lineage>
        <taxon>Bacteria</taxon>
        <taxon>Pseudomonadati</taxon>
        <taxon>Bacteroidota</taxon>
        <taxon>Cytophagia</taxon>
        <taxon>Cytophagales</taxon>
        <taxon>Cytophagaceae</taxon>
        <taxon>Spirosoma</taxon>
    </lineage>
</organism>
<protein>
    <submittedName>
        <fullName evidence="1">Uncharacterized protein</fullName>
    </submittedName>
</protein>
<dbReference type="KEGG" id="stae:HNV11_10900"/>
<gene>
    <name evidence="1" type="ORF">HNV11_10900</name>
</gene>
<evidence type="ECO:0000313" key="1">
    <source>
        <dbReference type="EMBL" id="QJW89850.1"/>
    </source>
</evidence>
<proteinExistence type="predicted"/>
<evidence type="ECO:0000313" key="2">
    <source>
        <dbReference type="Proteomes" id="UP000502756"/>
    </source>
</evidence>
<keyword evidence="2" id="KW-1185">Reference proteome</keyword>
<accession>A0A6M5Y9B8</accession>
<sequence>MHPVRPARPTHVGTRLHSAVPRLGHDVLLTSLQVDMCTLPGRDQRLSCGNQNKATYRPVTLRGAGSK</sequence>
<dbReference type="EMBL" id="CP053435">
    <property type="protein sequence ID" value="QJW89850.1"/>
    <property type="molecule type" value="Genomic_DNA"/>
</dbReference>
<name>A0A6M5Y9B8_9BACT</name>
<dbReference type="AlphaFoldDB" id="A0A6M5Y9B8"/>
<dbReference type="RefSeq" id="WP_171739692.1">
    <property type="nucleotide sequence ID" value="NZ_CP053435.1"/>
</dbReference>